<keyword evidence="4" id="KW-1185">Reference proteome</keyword>
<dbReference type="Proteomes" id="UP001163823">
    <property type="component" value="Chromosome 3"/>
</dbReference>
<dbReference type="AlphaFoldDB" id="A0AAD7VFV2"/>
<reference evidence="3" key="1">
    <citation type="journal article" date="2023" name="Science">
        <title>Elucidation of the pathway for biosynthesis of saponin adjuvants from the soapbark tree.</title>
        <authorList>
            <person name="Reed J."/>
            <person name="Orme A."/>
            <person name="El-Demerdash A."/>
            <person name="Owen C."/>
            <person name="Martin L.B.B."/>
            <person name="Misra R.C."/>
            <person name="Kikuchi S."/>
            <person name="Rejzek M."/>
            <person name="Martin A.C."/>
            <person name="Harkess A."/>
            <person name="Leebens-Mack J."/>
            <person name="Louveau T."/>
            <person name="Stephenson M.J."/>
            <person name="Osbourn A."/>
        </authorList>
    </citation>
    <scope>NUCLEOTIDE SEQUENCE</scope>
    <source>
        <strain evidence="3">S10</strain>
    </source>
</reference>
<proteinExistence type="predicted"/>
<evidence type="ECO:0000256" key="1">
    <source>
        <dbReference type="SAM" id="MobiDB-lite"/>
    </source>
</evidence>
<gene>
    <name evidence="3" type="ORF">O6P43_004138</name>
</gene>
<dbReference type="InterPro" id="IPR032739">
    <property type="entry name" value="MRNIP"/>
</dbReference>
<dbReference type="InterPro" id="IPR049472">
    <property type="entry name" value="MRNIP_N"/>
</dbReference>
<feature type="compositionally biased region" description="Polar residues" evidence="1">
    <location>
        <begin position="190"/>
        <end position="205"/>
    </location>
</feature>
<feature type="region of interest" description="Disordered" evidence="1">
    <location>
        <begin position="183"/>
        <end position="205"/>
    </location>
</feature>
<evidence type="ECO:0000313" key="4">
    <source>
        <dbReference type="Proteomes" id="UP001163823"/>
    </source>
</evidence>
<protein>
    <submittedName>
        <fullName evidence="3">UPF0544 protein C5orf45-like</fullName>
    </submittedName>
</protein>
<evidence type="ECO:0000313" key="3">
    <source>
        <dbReference type="EMBL" id="KAJ7973990.1"/>
    </source>
</evidence>
<accession>A0AAD7VFV2</accession>
<sequence length="262" mass="29907">MPSTVFIAVQCFQCSTMQVKQKKKSSNKWNCVVCNAKQCVRKVFAHGFIAKDLGKFVQSFNMSRKSADELGLPDGTLVPISEEEHLYIDETNKLPTNQRNKRINWTEYLDQPDHQKGTVEEQGQKGDEFEPKVVTELPRNMFKKPKLDKYSSGFDTGESDKLYKPVFSRRKTNTDIISQVKNPMKDQPTRTRGASNCSNYSTQDDQVPAVSRWSEYIVQDDDNLKLRSNGSFGDHIGQLSNEVLEAITDDQKVEDDIHPDFV</sequence>
<dbReference type="PANTHER" id="PTHR15863">
    <property type="entry name" value="MRN COMPLEX-INTERACTING PROTEIN"/>
    <property type="match status" value="1"/>
</dbReference>
<feature type="domain" description="MRN complex-interacting protein N-terminal" evidence="2">
    <location>
        <begin position="9"/>
        <end position="76"/>
    </location>
</feature>
<dbReference type="Pfam" id="PF15749">
    <property type="entry name" value="MRNIP"/>
    <property type="match status" value="1"/>
</dbReference>
<comment type="caution">
    <text evidence="3">The sequence shown here is derived from an EMBL/GenBank/DDBJ whole genome shotgun (WGS) entry which is preliminary data.</text>
</comment>
<name>A0AAD7VFV2_QUISA</name>
<organism evidence="3 4">
    <name type="scientific">Quillaja saponaria</name>
    <name type="common">Soap bark tree</name>
    <dbReference type="NCBI Taxonomy" id="32244"/>
    <lineage>
        <taxon>Eukaryota</taxon>
        <taxon>Viridiplantae</taxon>
        <taxon>Streptophyta</taxon>
        <taxon>Embryophyta</taxon>
        <taxon>Tracheophyta</taxon>
        <taxon>Spermatophyta</taxon>
        <taxon>Magnoliopsida</taxon>
        <taxon>eudicotyledons</taxon>
        <taxon>Gunneridae</taxon>
        <taxon>Pentapetalae</taxon>
        <taxon>rosids</taxon>
        <taxon>fabids</taxon>
        <taxon>Fabales</taxon>
        <taxon>Quillajaceae</taxon>
        <taxon>Quillaja</taxon>
    </lineage>
</organism>
<dbReference type="PANTHER" id="PTHR15863:SF2">
    <property type="entry name" value="MRN COMPLEX-INTERACTING PROTEIN"/>
    <property type="match status" value="1"/>
</dbReference>
<dbReference type="GO" id="GO:0003682">
    <property type="term" value="F:chromatin binding"/>
    <property type="evidence" value="ECO:0007669"/>
    <property type="project" value="TreeGrafter"/>
</dbReference>
<dbReference type="KEGG" id="qsa:O6P43_004138"/>
<evidence type="ECO:0000259" key="2">
    <source>
        <dbReference type="Pfam" id="PF15749"/>
    </source>
</evidence>
<dbReference type="GO" id="GO:0007095">
    <property type="term" value="P:mitotic G2 DNA damage checkpoint signaling"/>
    <property type="evidence" value="ECO:0007669"/>
    <property type="project" value="TreeGrafter"/>
</dbReference>
<dbReference type="EMBL" id="JARAOO010000003">
    <property type="protein sequence ID" value="KAJ7973990.1"/>
    <property type="molecule type" value="Genomic_DNA"/>
</dbReference>
<dbReference type="GO" id="GO:0005634">
    <property type="term" value="C:nucleus"/>
    <property type="evidence" value="ECO:0007669"/>
    <property type="project" value="TreeGrafter"/>
</dbReference>